<proteinExistence type="predicted"/>
<protein>
    <submittedName>
        <fullName evidence="1">HopJ type III effector protein</fullName>
    </submittedName>
</protein>
<gene>
    <name evidence="1" type="ORF">SAMN05660862_0703</name>
</gene>
<dbReference type="OrthoDB" id="9790826at2"/>
<accession>A0A1X7IED9</accession>
<dbReference type="Proteomes" id="UP000192980">
    <property type="component" value="Unassembled WGS sequence"/>
</dbReference>
<dbReference type="STRING" id="561061.SAMN05660862_0703"/>
<dbReference type="EMBL" id="FXAU01000001">
    <property type="protein sequence ID" value="SMG12548.1"/>
    <property type="molecule type" value="Genomic_DNA"/>
</dbReference>
<dbReference type="Gene3D" id="3.20.160.10">
    <property type="entry name" value="vpa0580 domain like"/>
    <property type="match status" value="1"/>
</dbReference>
<evidence type="ECO:0000313" key="1">
    <source>
        <dbReference type="EMBL" id="SMG12548.1"/>
    </source>
</evidence>
<dbReference type="AlphaFoldDB" id="A0A1X7IED9"/>
<dbReference type="InterPro" id="IPR014984">
    <property type="entry name" value="HopJ"/>
</dbReference>
<keyword evidence="2" id="KW-1185">Reference proteome</keyword>
<dbReference type="RefSeq" id="WP_085471559.1">
    <property type="nucleotide sequence ID" value="NZ_CP038029.1"/>
</dbReference>
<dbReference type="Pfam" id="PF08888">
    <property type="entry name" value="HopJ"/>
    <property type="match status" value="1"/>
</dbReference>
<sequence length="110" mass="12398">MLLEQLKNDPQTIEFNDVIAYIDAHYDFTPTKFTNGDTVNEANQNNGSCKVFSFAKLQQLEKEAVLALFGAFYREDVLKNPTGTDHQNIRNFITHGWAGIQFEGAALQAK</sequence>
<organism evidence="1 2">
    <name type="scientific">Sphingobacterium psychroaquaticum</name>
    <dbReference type="NCBI Taxonomy" id="561061"/>
    <lineage>
        <taxon>Bacteria</taxon>
        <taxon>Pseudomonadati</taxon>
        <taxon>Bacteroidota</taxon>
        <taxon>Sphingobacteriia</taxon>
        <taxon>Sphingobacteriales</taxon>
        <taxon>Sphingobacteriaceae</taxon>
        <taxon>Sphingobacterium</taxon>
    </lineage>
</organism>
<dbReference type="InterPro" id="IPR038604">
    <property type="entry name" value="HopJ_sf"/>
</dbReference>
<reference evidence="1 2" key="1">
    <citation type="submission" date="2017-04" db="EMBL/GenBank/DDBJ databases">
        <authorList>
            <person name="Afonso C.L."/>
            <person name="Miller P.J."/>
            <person name="Scott M.A."/>
            <person name="Spackman E."/>
            <person name="Goraichik I."/>
            <person name="Dimitrov K.M."/>
            <person name="Suarez D.L."/>
            <person name="Swayne D.E."/>
        </authorList>
    </citation>
    <scope>NUCLEOTIDE SEQUENCE [LARGE SCALE GENOMIC DNA]</scope>
    <source>
        <strain evidence="1 2">DSM 22418</strain>
    </source>
</reference>
<evidence type="ECO:0000313" key="2">
    <source>
        <dbReference type="Proteomes" id="UP000192980"/>
    </source>
</evidence>
<name>A0A1X7IED9_9SPHI</name>